<name>A0A449A851_9BACT</name>
<keyword evidence="2" id="KW-0732">Signal</keyword>
<evidence type="ECO:0000313" key="3">
    <source>
        <dbReference type="EMBL" id="VEU60473.1"/>
    </source>
</evidence>
<organism evidence="3 4">
    <name type="scientific">Mycoplasmopsis bovigenitalium</name>
    <dbReference type="NCBI Taxonomy" id="2112"/>
    <lineage>
        <taxon>Bacteria</taxon>
        <taxon>Bacillati</taxon>
        <taxon>Mycoplasmatota</taxon>
        <taxon>Mycoplasmoidales</taxon>
        <taxon>Metamycoplasmataceae</taxon>
        <taxon>Mycoplasmopsis</taxon>
    </lineage>
</organism>
<evidence type="ECO:0000256" key="2">
    <source>
        <dbReference type="SAM" id="SignalP"/>
    </source>
</evidence>
<proteinExistence type="predicted"/>
<dbReference type="AlphaFoldDB" id="A0A449A851"/>
<dbReference type="PROSITE" id="PS51257">
    <property type="entry name" value="PROKAR_LIPOPROTEIN"/>
    <property type="match status" value="1"/>
</dbReference>
<reference evidence="3 4" key="1">
    <citation type="submission" date="2019-01" db="EMBL/GenBank/DDBJ databases">
        <authorList>
            <consortium name="Pathogen Informatics"/>
        </authorList>
    </citation>
    <scope>NUCLEOTIDE SEQUENCE [LARGE SCALE GENOMIC DNA]</scope>
    <source>
        <strain evidence="3 4">NCTC10122</strain>
    </source>
</reference>
<gene>
    <name evidence="3" type="ORF">NCTC10122_00061</name>
</gene>
<feature type="coiled-coil region" evidence="1">
    <location>
        <begin position="41"/>
        <end position="82"/>
    </location>
</feature>
<accession>A0A449A851</accession>
<dbReference type="EMBL" id="LR214970">
    <property type="protein sequence ID" value="VEU60473.1"/>
    <property type="molecule type" value="Genomic_DNA"/>
</dbReference>
<evidence type="ECO:0000313" key="4">
    <source>
        <dbReference type="Proteomes" id="UP000290942"/>
    </source>
</evidence>
<sequence length="305" mass="34901">MKKRIILTASLTTCALPLVAMSCDKQMRKETDKPTPVPQGNDAKDKKISLLEAINKDLEAKIKLLENLNDKLMAENKEIKANPEKWAKHKELTSLWAKNKIETQSALEGIKDVATKTKYQERYNQIVDVIDKSSTQPTAEIYNQQLTKLKEIVEEISTHPYKRQYEEILKWAEGESELIKEDQLKQITDNVDIKKPQTMKQGIESIQSLIRNLKLDGAIFKFEPPKWVKLPNAEKIKESQEIAKAEFDAIINELKSQFPSYANDIDGEIKALGDNPKYSQYVKLAKDLINKYRTISQGNRATTQP</sequence>
<evidence type="ECO:0008006" key="5">
    <source>
        <dbReference type="Google" id="ProtNLM"/>
    </source>
</evidence>
<keyword evidence="1" id="KW-0175">Coiled coil</keyword>
<feature type="chain" id="PRO_5019373290" description="Lipoprotein" evidence="2">
    <location>
        <begin position="23"/>
        <end position="305"/>
    </location>
</feature>
<dbReference type="RefSeq" id="WP_129687427.1">
    <property type="nucleotide sequence ID" value="NZ_LR214970.1"/>
</dbReference>
<evidence type="ECO:0000256" key="1">
    <source>
        <dbReference type="SAM" id="Coils"/>
    </source>
</evidence>
<feature type="signal peptide" evidence="2">
    <location>
        <begin position="1"/>
        <end position="22"/>
    </location>
</feature>
<dbReference type="Proteomes" id="UP000290942">
    <property type="component" value="Chromosome"/>
</dbReference>
<protein>
    <recommendedName>
        <fullName evidence="5">Lipoprotein</fullName>
    </recommendedName>
</protein>